<dbReference type="RefSeq" id="WP_202747111.1">
    <property type="nucleotide sequence ID" value="NZ_JAESWC010000001.1"/>
</dbReference>
<dbReference type="Gene3D" id="3.90.1150.200">
    <property type="match status" value="1"/>
</dbReference>
<dbReference type="Proteomes" id="UP000632377">
    <property type="component" value="Unassembled WGS sequence"/>
</dbReference>
<reference evidence="2 3" key="1">
    <citation type="submission" date="2021-01" db="EMBL/GenBank/DDBJ databases">
        <title>Genome public.</title>
        <authorList>
            <person name="Liu C."/>
            <person name="Sun Q."/>
        </authorList>
    </citation>
    <scope>NUCLEOTIDE SEQUENCE [LARGE SCALE GENOMIC DNA]</scope>
    <source>
        <strain evidence="2 3">YIM B02515</strain>
    </source>
</reference>
<dbReference type="EMBL" id="JAESWC010000001">
    <property type="protein sequence ID" value="MBL4934478.1"/>
    <property type="molecule type" value="Genomic_DNA"/>
</dbReference>
<evidence type="ECO:0000259" key="1">
    <source>
        <dbReference type="Pfam" id="PF08818"/>
    </source>
</evidence>
<sequence length="122" mass="14227">MGLASIDDYISSLDENRKECICDFVAFMKTEFPGITPRICFAMPMWWIGMKMYDGYVGISTAKKHYSIHFHDEEYISDMKKSLLSCRFGKRCINIKYDDEQSISVVKQNVKDYFNSKLSGKF</sequence>
<organism evidence="2 3">
    <name type="scientific">Clostridium rhizosphaerae</name>
    <dbReference type="NCBI Taxonomy" id="2803861"/>
    <lineage>
        <taxon>Bacteria</taxon>
        <taxon>Bacillati</taxon>
        <taxon>Bacillota</taxon>
        <taxon>Clostridia</taxon>
        <taxon>Eubacteriales</taxon>
        <taxon>Clostridiaceae</taxon>
        <taxon>Clostridium</taxon>
    </lineage>
</organism>
<evidence type="ECO:0000313" key="2">
    <source>
        <dbReference type="EMBL" id="MBL4934478.1"/>
    </source>
</evidence>
<proteinExistence type="predicted"/>
<comment type="caution">
    <text evidence="2">The sequence shown here is derived from an EMBL/GenBank/DDBJ whole genome shotgun (WGS) entry which is preliminary data.</text>
</comment>
<dbReference type="SUPFAM" id="SSF159888">
    <property type="entry name" value="YdhG-like"/>
    <property type="match status" value="1"/>
</dbReference>
<keyword evidence="3" id="KW-1185">Reference proteome</keyword>
<dbReference type="Pfam" id="PF08818">
    <property type="entry name" value="DUF1801"/>
    <property type="match status" value="1"/>
</dbReference>
<accession>A0ABS1T8Y1</accession>
<protein>
    <submittedName>
        <fullName evidence="2">DUF1801 domain-containing protein</fullName>
    </submittedName>
</protein>
<name>A0ABS1T8Y1_9CLOT</name>
<gene>
    <name evidence="2" type="ORF">JK636_01750</name>
</gene>
<feature type="domain" description="YdhG-like" evidence="1">
    <location>
        <begin position="18"/>
        <end position="110"/>
    </location>
</feature>
<dbReference type="InterPro" id="IPR014922">
    <property type="entry name" value="YdhG-like"/>
</dbReference>
<evidence type="ECO:0000313" key="3">
    <source>
        <dbReference type="Proteomes" id="UP000632377"/>
    </source>
</evidence>